<dbReference type="PANTHER" id="PTHR48094:SF19">
    <property type="entry name" value="DJ-1_PFPI DOMAIN-CONTAINING PROTEIN"/>
    <property type="match status" value="1"/>
</dbReference>
<proteinExistence type="predicted"/>
<dbReference type="OrthoDB" id="6003696at2"/>
<accession>A0A285F3A3</accession>
<dbReference type="CDD" id="cd03140">
    <property type="entry name" value="GATase1_PfpI_3"/>
    <property type="match status" value="1"/>
</dbReference>
<dbReference type="EMBL" id="OBDZ01000001">
    <property type="protein sequence ID" value="SNY05204.1"/>
    <property type="molecule type" value="Genomic_DNA"/>
</dbReference>
<name>A0A285F3A3_9FIRM</name>
<sequence>MTNKSNSKKCYLYVLDTLADWEIAFITAELNSRRYFAKNTKLELVMIGNTLKPIKTMGGITITPDKDINDVKFQAGDLLILPGADTWMDEKNKKILEIVSNLINKKIIVAAICGATVALAQTGLLDNKKHTSNDQDFLKMFCPDYIGSSHYINAPTVVDDNLITASGLAPLEFSYEVFKKIEVMKKDALEAWYQLYKTKDSKYFYKLMESLK</sequence>
<dbReference type="Gene3D" id="3.40.50.880">
    <property type="match status" value="1"/>
</dbReference>
<dbReference type="PANTHER" id="PTHR48094">
    <property type="entry name" value="PROTEIN/NUCLEIC ACID DEGLYCASE DJ-1-RELATED"/>
    <property type="match status" value="1"/>
</dbReference>
<dbReference type="GO" id="GO:0006508">
    <property type="term" value="P:proteolysis"/>
    <property type="evidence" value="ECO:0007669"/>
    <property type="project" value="UniProtKB-KW"/>
</dbReference>
<dbReference type="RefSeq" id="WP_097016066.1">
    <property type="nucleotide sequence ID" value="NZ_OBDZ01000001.1"/>
</dbReference>
<dbReference type="GO" id="GO:0008233">
    <property type="term" value="F:peptidase activity"/>
    <property type="evidence" value="ECO:0007669"/>
    <property type="project" value="UniProtKB-KW"/>
</dbReference>
<dbReference type="Pfam" id="PF01965">
    <property type="entry name" value="DJ-1_PfpI"/>
    <property type="match status" value="1"/>
</dbReference>
<dbReference type="InterPro" id="IPR002818">
    <property type="entry name" value="DJ-1/PfpI"/>
</dbReference>
<feature type="domain" description="DJ-1/PfpI" evidence="1">
    <location>
        <begin position="8"/>
        <end position="179"/>
    </location>
</feature>
<dbReference type="AlphaFoldDB" id="A0A285F3A3"/>
<dbReference type="GO" id="GO:0005737">
    <property type="term" value="C:cytoplasm"/>
    <property type="evidence" value="ECO:0007669"/>
    <property type="project" value="TreeGrafter"/>
</dbReference>
<evidence type="ECO:0000313" key="3">
    <source>
        <dbReference type="Proteomes" id="UP000219573"/>
    </source>
</evidence>
<dbReference type="Proteomes" id="UP000219573">
    <property type="component" value="Unassembled WGS sequence"/>
</dbReference>
<protein>
    <submittedName>
        <fullName evidence="2">Putative intracellular protease/amidase</fullName>
    </submittedName>
</protein>
<keyword evidence="3" id="KW-1185">Reference proteome</keyword>
<organism evidence="2 3">
    <name type="scientific">Orenia metallireducens</name>
    <dbReference type="NCBI Taxonomy" id="1413210"/>
    <lineage>
        <taxon>Bacteria</taxon>
        <taxon>Bacillati</taxon>
        <taxon>Bacillota</taxon>
        <taxon>Clostridia</taxon>
        <taxon>Halanaerobiales</taxon>
        <taxon>Halobacteroidaceae</taxon>
        <taxon>Orenia</taxon>
    </lineage>
</organism>
<keyword evidence="2" id="KW-0645">Protease</keyword>
<dbReference type="InterPro" id="IPR029062">
    <property type="entry name" value="Class_I_gatase-like"/>
</dbReference>
<evidence type="ECO:0000313" key="2">
    <source>
        <dbReference type="EMBL" id="SNY05204.1"/>
    </source>
</evidence>
<dbReference type="InterPro" id="IPR050325">
    <property type="entry name" value="Prot/Nucl_acid_deglycase"/>
</dbReference>
<reference evidence="3" key="1">
    <citation type="submission" date="2017-09" db="EMBL/GenBank/DDBJ databases">
        <authorList>
            <person name="Varghese N."/>
            <person name="Submissions S."/>
        </authorList>
    </citation>
    <scope>NUCLEOTIDE SEQUENCE [LARGE SCALE GENOMIC DNA]</scope>
    <source>
        <strain evidence="3">MSL47</strain>
    </source>
</reference>
<dbReference type="SUPFAM" id="SSF52317">
    <property type="entry name" value="Class I glutamine amidotransferase-like"/>
    <property type="match status" value="1"/>
</dbReference>
<gene>
    <name evidence="2" type="ORF">SAMN06265827_1019</name>
</gene>
<evidence type="ECO:0000259" key="1">
    <source>
        <dbReference type="Pfam" id="PF01965"/>
    </source>
</evidence>
<keyword evidence="2" id="KW-0378">Hydrolase</keyword>